<feature type="region of interest" description="Disordered" evidence="2">
    <location>
        <begin position="536"/>
        <end position="564"/>
    </location>
</feature>
<feature type="region of interest" description="Disordered" evidence="2">
    <location>
        <begin position="1"/>
        <end position="74"/>
    </location>
</feature>
<feature type="region of interest" description="Disordered" evidence="2">
    <location>
        <begin position="105"/>
        <end position="138"/>
    </location>
</feature>
<evidence type="ECO:0000256" key="2">
    <source>
        <dbReference type="SAM" id="MobiDB-lite"/>
    </source>
</evidence>
<dbReference type="InterPro" id="IPR000198">
    <property type="entry name" value="RhoGAP_dom"/>
</dbReference>
<feature type="domain" description="Rho-GAP" evidence="3">
    <location>
        <begin position="243"/>
        <end position="444"/>
    </location>
</feature>
<feature type="compositionally biased region" description="Low complexity" evidence="2">
    <location>
        <begin position="157"/>
        <end position="185"/>
    </location>
</feature>
<evidence type="ECO:0000256" key="1">
    <source>
        <dbReference type="ARBA" id="ARBA00022468"/>
    </source>
</evidence>
<reference evidence="4" key="1">
    <citation type="journal article" date="2020" name="Fungal Divers.">
        <title>Resolving the Mortierellaceae phylogeny through synthesis of multi-gene phylogenetics and phylogenomics.</title>
        <authorList>
            <person name="Vandepol N."/>
            <person name="Liber J."/>
            <person name="Desiro A."/>
            <person name="Na H."/>
            <person name="Kennedy M."/>
            <person name="Barry K."/>
            <person name="Grigoriev I.V."/>
            <person name="Miller A.N."/>
            <person name="O'Donnell K."/>
            <person name="Stajich J.E."/>
            <person name="Bonito G."/>
        </authorList>
    </citation>
    <scope>NUCLEOTIDE SEQUENCE</scope>
    <source>
        <strain evidence="4">REB-010B</strain>
    </source>
</reference>
<dbReference type="Pfam" id="PF00620">
    <property type="entry name" value="RhoGAP"/>
    <property type="match status" value="1"/>
</dbReference>
<accession>A0A9P6RJE7</accession>
<keyword evidence="1" id="KW-0343">GTPase activation</keyword>
<protein>
    <recommendedName>
        <fullName evidence="3">Rho-GAP domain-containing protein</fullName>
    </recommendedName>
</protein>
<feature type="compositionally biased region" description="Low complexity" evidence="2">
    <location>
        <begin position="105"/>
        <end position="125"/>
    </location>
</feature>
<dbReference type="PANTHER" id="PTHR23176:SF129">
    <property type="entry name" value="RHO GTPASE ACTIVATING PROTEIN AT 16F, ISOFORM E-RELATED"/>
    <property type="match status" value="1"/>
</dbReference>
<gene>
    <name evidence="4" type="ORF">BGZ99_003748</name>
</gene>
<dbReference type="AlphaFoldDB" id="A0A9P6RJE7"/>
<dbReference type="PROSITE" id="PS50238">
    <property type="entry name" value="RHOGAP"/>
    <property type="match status" value="1"/>
</dbReference>
<feature type="region of interest" description="Disordered" evidence="2">
    <location>
        <begin position="153"/>
        <end position="187"/>
    </location>
</feature>
<feature type="compositionally biased region" description="Low complexity" evidence="2">
    <location>
        <begin position="585"/>
        <end position="595"/>
    </location>
</feature>
<feature type="compositionally biased region" description="Basic residues" evidence="2">
    <location>
        <begin position="1"/>
        <end position="13"/>
    </location>
</feature>
<comment type="caution">
    <text evidence="4">The sequence shown here is derived from an EMBL/GenBank/DDBJ whole genome shotgun (WGS) entry which is preliminary data.</text>
</comment>
<feature type="region of interest" description="Disordered" evidence="2">
    <location>
        <begin position="585"/>
        <end position="614"/>
    </location>
</feature>
<dbReference type="PANTHER" id="PTHR23176">
    <property type="entry name" value="RHO/RAC/CDC GTPASE-ACTIVATING PROTEIN"/>
    <property type="match status" value="1"/>
</dbReference>
<feature type="region of interest" description="Disordered" evidence="2">
    <location>
        <begin position="654"/>
        <end position="717"/>
    </location>
</feature>
<feature type="compositionally biased region" description="Low complexity" evidence="2">
    <location>
        <begin position="14"/>
        <end position="62"/>
    </location>
</feature>
<dbReference type="GO" id="GO:0005096">
    <property type="term" value="F:GTPase activator activity"/>
    <property type="evidence" value="ECO:0007669"/>
    <property type="project" value="UniProtKB-KW"/>
</dbReference>
<dbReference type="Gene3D" id="1.10.555.10">
    <property type="entry name" value="Rho GTPase activation protein"/>
    <property type="match status" value="1"/>
</dbReference>
<dbReference type="OrthoDB" id="185175at2759"/>
<organism evidence="4 5">
    <name type="scientific">Dissophora globulifera</name>
    <dbReference type="NCBI Taxonomy" id="979702"/>
    <lineage>
        <taxon>Eukaryota</taxon>
        <taxon>Fungi</taxon>
        <taxon>Fungi incertae sedis</taxon>
        <taxon>Mucoromycota</taxon>
        <taxon>Mortierellomycotina</taxon>
        <taxon>Mortierellomycetes</taxon>
        <taxon>Mortierellales</taxon>
        <taxon>Mortierellaceae</taxon>
        <taxon>Dissophora</taxon>
    </lineage>
</organism>
<dbReference type="InterPro" id="IPR050729">
    <property type="entry name" value="Rho-GAP"/>
</dbReference>
<feature type="compositionally biased region" description="Basic and acidic residues" evidence="2">
    <location>
        <begin position="689"/>
        <end position="698"/>
    </location>
</feature>
<dbReference type="SMART" id="SM00324">
    <property type="entry name" value="RhoGAP"/>
    <property type="match status" value="1"/>
</dbReference>
<sequence>MNNYTHHHNHSHQHLQQQQQQQHHYQPGMAPSSHPIPSLSVSSPSPAATSPPTSSRSKPKPINIFGSSKTIDLGLDSPRRGSIAAHLMSFAARSTTSLHLLSTSAPAKTNSSSSSIASSSSVSLSQDENRSQVAPLRSSAFSNPFKKLQNTLHHVGSSNSNSKSNGNNNSNSNNSNSNNSNSNMSPELGTEKTVAYASSVNSMVSWRSKGAEMLSKKAWGRARKNSEPTFGAKGVASSPIFGASLEDAVRTSHIPGTPMVPAVLLRCAEYLEAKGVDEVGLFRVPGSHASVQKLKKIFDTGKDYNLLAVGGIDPNDIATLLKLYLRELPTPLLSAVFLEQFQSVISTDRQVCYNLRTILVRLPRPNYLALSFLCHHLSRIAAHADKTKMNVSNLGVVFAPTLSIGSVLFKALLGGYYDTPDTPENRELGLQIVWGGLDQNQEYGIQERPEQSATQAYQQTNSGVQQTTVNNNINNSNNSNANLYPSTLPSPLAPAQEIVSAPTGLGLMHGMPSNHTREQDEAKLMAAMLLQEELAAKRQEDDETASNVSESSGSNPCTDTTALSAVSSPGMTAKEQAFEASFTSPSMTFSPTLTSSPPPSAIPQHAQHSLLSSPSPALPTALTLGTATTTKAAAATYPAPSTVNVTINAGSTISKGAEEQEDDNNEVEEDEDEVAEDDEETEEAEEAEEKIHAPEFPHKSASGAPQLPPLEGLMIAL</sequence>
<evidence type="ECO:0000313" key="5">
    <source>
        <dbReference type="Proteomes" id="UP000738325"/>
    </source>
</evidence>
<dbReference type="EMBL" id="JAAAIP010000234">
    <property type="protein sequence ID" value="KAG0321693.1"/>
    <property type="molecule type" value="Genomic_DNA"/>
</dbReference>
<evidence type="ECO:0000259" key="3">
    <source>
        <dbReference type="PROSITE" id="PS50238"/>
    </source>
</evidence>
<dbReference type="Proteomes" id="UP000738325">
    <property type="component" value="Unassembled WGS sequence"/>
</dbReference>
<dbReference type="GO" id="GO:0005737">
    <property type="term" value="C:cytoplasm"/>
    <property type="evidence" value="ECO:0007669"/>
    <property type="project" value="TreeGrafter"/>
</dbReference>
<dbReference type="SUPFAM" id="SSF48350">
    <property type="entry name" value="GTPase activation domain, GAP"/>
    <property type="match status" value="1"/>
</dbReference>
<keyword evidence="5" id="KW-1185">Reference proteome</keyword>
<dbReference type="CDD" id="cd00159">
    <property type="entry name" value="RhoGAP"/>
    <property type="match status" value="1"/>
</dbReference>
<proteinExistence type="predicted"/>
<feature type="compositionally biased region" description="Polar residues" evidence="2">
    <location>
        <begin position="545"/>
        <end position="564"/>
    </location>
</feature>
<dbReference type="GO" id="GO:0007165">
    <property type="term" value="P:signal transduction"/>
    <property type="evidence" value="ECO:0007669"/>
    <property type="project" value="InterPro"/>
</dbReference>
<feature type="compositionally biased region" description="Acidic residues" evidence="2">
    <location>
        <begin position="659"/>
        <end position="688"/>
    </location>
</feature>
<evidence type="ECO:0000313" key="4">
    <source>
        <dbReference type="EMBL" id="KAG0321693.1"/>
    </source>
</evidence>
<name>A0A9P6RJE7_9FUNG</name>
<dbReference type="InterPro" id="IPR008936">
    <property type="entry name" value="Rho_GTPase_activation_prot"/>
</dbReference>